<dbReference type="Pfam" id="PF00454">
    <property type="entry name" value="PI3_PI4_kinase"/>
    <property type="match status" value="1"/>
</dbReference>
<name>A0A811R374_9POAL</name>
<dbReference type="GO" id="GO:0005524">
    <property type="term" value="F:ATP binding"/>
    <property type="evidence" value="ECO:0007669"/>
    <property type="project" value="UniProtKB-KW"/>
</dbReference>
<keyword evidence="5" id="KW-0418">Kinase</keyword>
<keyword evidence="4" id="KW-0547">Nucleotide-binding</keyword>
<evidence type="ECO:0000256" key="6">
    <source>
        <dbReference type="ARBA" id="ARBA00022840"/>
    </source>
</evidence>
<evidence type="ECO:0000313" key="9">
    <source>
        <dbReference type="Proteomes" id="UP000604825"/>
    </source>
</evidence>
<dbReference type="PANTHER" id="PTHR45800">
    <property type="entry name" value="PHOSPHATIDYLINOSITOL 4-KINASE GAMMA"/>
    <property type="match status" value="1"/>
</dbReference>
<comment type="similarity">
    <text evidence="1">Belongs to the PI3/PI4-kinase family. Type II PI4K subfamily.</text>
</comment>
<sequence length="340" mass="37882">MAVAVLDHNLGSDYPSKRITEGGRPLNCKHVFVQTNSGSVPGIELEPGENAHTVLNNDLSYVRNDSPLLLTRNHMHRSCSTPCLSPKGKECQHHDRSKVIEILGCSSPSAAVKELVKDIIKGITNGVDPVAVTGGMGDEEPCAPNNPKGFVGKTLGQPGLKRFVRVDETGFREVAAYLLDHKNFAGVPLTMLVKVNHIRNLDNGSSHFEAQTKLIPIDHGICLPESLEDPYFEWIHWPQASIPFSKEELEYIKDLDPIKDVEMLRMELPMIHEASLRVLVLSTIFLKEAAASGHCLSKIGDMMSRQFTKKEEEPSVLEVMCMEARNWVKEIELLFTRNRL</sequence>
<evidence type="ECO:0000256" key="5">
    <source>
        <dbReference type="ARBA" id="ARBA00022777"/>
    </source>
</evidence>
<dbReference type="EMBL" id="CAJGYO010000013">
    <property type="protein sequence ID" value="CAD6264499.1"/>
    <property type="molecule type" value="Genomic_DNA"/>
</dbReference>
<keyword evidence="3" id="KW-0808">Transferase</keyword>
<dbReference type="EC" id="2.7.1.67" evidence="2"/>
<dbReference type="InterPro" id="IPR044571">
    <property type="entry name" value="P4KG1-8"/>
</dbReference>
<keyword evidence="9" id="KW-1185">Reference proteome</keyword>
<evidence type="ECO:0000313" key="8">
    <source>
        <dbReference type="EMBL" id="CAD6264499.1"/>
    </source>
</evidence>
<organism evidence="8 9">
    <name type="scientific">Miscanthus lutarioriparius</name>
    <dbReference type="NCBI Taxonomy" id="422564"/>
    <lineage>
        <taxon>Eukaryota</taxon>
        <taxon>Viridiplantae</taxon>
        <taxon>Streptophyta</taxon>
        <taxon>Embryophyta</taxon>
        <taxon>Tracheophyta</taxon>
        <taxon>Spermatophyta</taxon>
        <taxon>Magnoliopsida</taxon>
        <taxon>Liliopsida</taxon>
        <taxon>Poales</taxon>
        <taxon>Poaceae</taxon>
        <taxon>PACMAD clade</taxon>
        <taxon>Panicoideae</taxon>
        <taxon>Andropogonodae</taxon>
        <taxon>Andropogoneae</taxon>
        <taxon>Saccharinae</taxon>
        <taxon>Miscanthus</taxon>
    </lineage>
</organism>
<gene>
    <name evidence="8" type="ORF">NCGR_LOCUS47804</name>
</gene>
<evidence type="ECO:0000259" key="7">
    <source>
        <dbReference type="PROSITE" id="PS50290"/>
    </source>
</evidence>
<dbReference type="GO" id="GO:0004430">
    <property type="term" value="F:1-phosphatidylinositol 4-kinase activity"/>
    <property type="evidence" value="ECO:0007669"/>
    <property type="project" value="UniProtKB-EC"/>
</dbReference>
<dbReference type="Proteomes" id="UP000604825">
    <property type="component" value="Unassembled WGS sequence"/>
</dbReference>
<dbReference type="InterPro" id="IPR000403">
    <property type="entry name" value="PI3/4_kinase_cat_dom"/>
</dbReference>
<protein>
    <recommendedName>
        <fullName evidence="2">1-phosphatidylinositol 4-kinase</fullName>
        <ecNumber evidence="2">2.7.1.67</ecNumber>
    </recommendedName>
</protein>
<evidence type="ECO:0000256" key="1">
    <source>
        <dbReference type="ARBA" id="ARBA00008941"/>
    </source>
</evidence>
<reference evidence="8" key="1">
    <citation type="submission" date="2020-10" db="EMBL/GenBank/DDBJ databases">
        <authorList>
            <person name="Han B."/>
            <person name="Lu T."/>
            <person name="Zhao Q."/>
            <person name="Huang X."/>
            <person name="Zhao Y."/>
        </authorList>
    </citation>
    <scope>NUCLEOTIDE SEQUENCE</scope>
</reference>
<dbReference type="OrthoDB" id="5839at2759"/>
<evidence type="ECO:0000256" key="2">
    <source>
        <dbReference type="ARBA" id="ARBA00012169"/>
    </source>
</evidence>
<keyword evidence="6" id="KW-0067">ATP-binding</keyword>
<proteinExistence type="inferred from homology"/>
<comment type="caution">
    <text evidence="8">The sequence shown here is derived from an EMBL/GenBank/DDBJ whole genome shotgun (WGS) entry which is preliminary data.</text>
</comment>
<evidence type="ECO:0000256" key="3">
    <source>
        <dbReference type="ARBA" id="ARBA00022679"/>
    </source>
</evidence>
<dbReference type="PANTHER" id="PTHR45800:SF1">
    <property type="entry name" value="1-PHOSPHATIDYLINOSITOL 4-KINASE"/>
    <property type="match status" value="1"/>
</dbReference>
<dbReference type="AlphaFoldDB" id="A0A811R374"/>
<feature type="domain" description="PI3K/PI4K catalytic" evidence="7">
    <location>
        <begin position="1"/>
        <end position="336"/>
    </location>
</feature>
<dbReference type="PROSITE" id="PS50290">
    <property type="entry name" value="PI3_4_KINASE_3"/>
    <property type="match status" value="1"/>
</dbReference>
<evidence type="ECO:0000256" key="4">
    <source>
        <dbReference type="ARBA" id="ARBA00022741"/>
    </source>
</evidence>
<accession>A0A811R374</accession>